<name>A0ABD6I3V8_SERMA</name>
<protein>
    <submittedName>
        <fullName evidence="1">Uncharacterized protein</fullName>
    </submittedName>
</protein>
<dbReference type="EMBL" id="WNKC01000004">
    <property type="protein sequence ID" value="MVF05196.1"/>
    <property type="molecule type" value="Genomic_DNA"/>
</dbReference>
<proteinExistence type="predicted"/>
<reference evidence="1 2" key="1">
    <citation type="submission" date="2019-11" db="EMBL/GenBank/DDBJ databases">
        <title>Whole genome sequence of a plant growth promoting strain Serratia marcescens BTL07 isolated from the rhizoplane of Chili (Capsicum annuum).</title>
        <authorList>
            <person name="Dutta S."/>
            <person name="Khatun A."/>
            <person name="Gupta D.R."/>
            <person name="Surovy M.Z."/>
            <person name="Rahman M.M."/>
            <person name="Mahmud N.U."/>
            <person name="Emes R."/>
            <person name="Warry A."/>
            <person name="West H."/>
            <person name="Clarke M.L."/>
            <person name="Islam M.T."/>
        </authorList>
    </citation>
    <scope>NUCLEOTIDE SEQUENCE [LARGE SCALE GENOMIC DNA]</scope>
    <source>
        <strain evidence="1 2">BTL07</strain>
    </source>
</reference>
<evidence type="ECO:0000313" key="1">
    <source>
        <dbReference type="EMBL" id="MVF05196.1"/>
    </source>
</evidence>
<evidence type="ECO:0000313" key="2">
    <source>
        <dbReference type="Proteomes" id="UP000443014"/>
    </source>
</evidence>
<organism evidence="1 2">
    <name type="scientific">Serratia marcescens</name>
    <dbReference type="NCBI Taxonomy" id="615"/>
    <lineage>
        <taxon>Bacteria</taxon>
        <taxon>Pseudomonadati</taxon>
        <taxon>Pseudomonadota</taxon>
        <taxon>Gammaproteobacteria</taxon>
        <taxon>Enterobacterales</taxon>
        <taxon>Yersiniaceae</taxon>
        <taxon>Serratia</taxon>
    </lineage>
</organism>
<comment type="caution">
    <text evidence="1">The sequence shown here is derived from an EMBL/GenBank/DDBJ whole genome shotgun (WGS) entry which is preliminary data.</text>
</comment>
<dbReference type="AlphaFoldDB" id="A0ABD6I3V8"/>
<dbReference type="Proteomes" id="UP000443014">
    <property type="component" value="Unassembled WGS sequence"/>
</dbReference>
<gene>
    <name evidence="1" type="ORF">GMA22_18325</name>
</gene>
<sequence length="116" mass="13582">MFFNKGQLENIDQRHYFRDIVFGNLGWNNDTSSLSKMHLERAFAYFEIIINGTSYGEFKLKLTHDSRTDSPSYLQRNSMTQVHWGEAKPLVSRVELLGKIAVLYHVKNDHYQLSIN</sequence>
<accession>A0ABD6I3V8</accession>